<gene>
    <name evidence="1" type="ORF">Cgig2_007330</name>
</gene>
<dbReference type="EMBL" id="JAKOGI010000007">
    <property type="protein sequence ID" value="KAJ8451847.1"/>
    <property type="molecule type" value="Genomic_DNA"/>
</dbReference>
<comment type="caution">
    <text evidence="1">The sequence shown here is derived from an EMBL/GenBank/DDBJ whole genome shotgun (WGS) entry which is preliminary data.</text>
</comment>
<proteinExistence type="predicted"/>
<name>A0A9Q1L0F0_9CARY</name>
<dbReference type="AlphaFoldDB" id="A0A9Q1L0F0"/>
<evidence type="ECO:0000313" key="1">
    <source>
        <dbReference type="EMBL" id="KAJ8451847.1"/>
    </source>
</evidence>
<sequence>MDVHDLGKPNNSNTLTTKFLILLAVLVCTDNVWIPVQFVASLGCVTRDFIVVTKELLLSGSSVSIDNKVVVVIAIVVPSVLHQVRRHAYHTEAMNFWTQTETNIRNRLVDRFHAETEFKSGIKIYLFLNILLAKLLDSLASYLLQRSLRATHLGNLADSWPGSGDQSVPICPSTKELGFLQLRPKKNDASPSINLQSPANFFCLFALTTANSPPYNDVCTGENVTYFSA</sequence>
<protein>
    <submittedName>
        <fullName evidence="1">Uncharacterized protein</fullName>
    </submittedName>
</protein>
<keyword evidence="2" id="KW-1185">Reference proteome</keyword>
<accession>A0A9Q1L0F0</accession>
<organism evidence="1 2">
    <name type="scientific">Carnegiea gigantea</name>
    <dbReference type="NCBI Taxonomy" id="171969"/>
    <lineage>
        <taxon>Eukaryota</taxon>
        <taxon>Viridiplantae</taxon>
        <taxon>Streptophyta</taxon>
        <taxon>Embryophyta</taxon>
        <taxon>Tracheophyta</taxon>
        <taxon>Spermatophyta</taxon>
        <taxon>Magnoliopsida</taxon>
        <taxon>eudicotyledons</taxon>
        <taxon>Gunneridae</taxon>
        <taxon>Pentapetalae</taxon>
        <taxon>Caryophyllales</taxon>
        <taxon>Cactineae</taxon>
        <taxon>Cactaceae</taxon>
        <taxon>Cactoideae</taxon>
        <taxon>Echinocereeae</taxon>
        <taxon>Carnegiea</taxon>
    </lineage>
</organism>
<reference evidence="1" key="1">
    <citation type="submission" date="2022-04" db="EMBL/GenBank/DDBJ databases">
        <title>Carnegiea gigantea Genome sequencing and assembly v2.</title>
        <authorList>
            <person name="Copetti D."/>
            <person name="Sanderson M.J."/>
            <person name="Burquez A."/>
            <person name="Wojciechowski M.F."/>
        </authorList>
    </citation>
    <scope>NUCLEOTIDE SEQUENCE</scope>
    <source>
        <strain evidence="1">SGP5-SGP5p</strain>
        <tissue evidence="1">Aerial part</tissue>
    </source>
</reference>
<dbReference type="Proteomes" id="UP001153076">
    <property type="component" value="Unassembled WGS sequence"/>
</dbReference>
<evidence type="ECO:0000313" key="2">
    <source>
        <dbReference type="Proteomes" id="UP001153076"/>
    </source>
</evidence>